<dbReference type="AlphaFoldDB" id="A0A9W4H5H1"/>
<proteinExistence type="predicted"/>
<organism evidence="1 2">
    <name type="scientific">Actinacidiphila bryophytorum</name>
    <dbReference type="NCBI Taxonomy" id="1436133"/>
    <lineage>
        <taxon>Bacteria</taxon>
        <taxon>Bacillati</taxon>
        <taxon>Actinomycetota</taxon>
        <taxon>Actinomycetes</taxon>
        <taxon>Kitasatosporales</taxon>
        <taxon>Streptomycetaceae</taxon>
        <taxon>Actinacidiphila</taxon>
    </lineage>
</organism>
<comment type="caution">
    <text evidence="1">The sequence shown here is derived from an EMBL/GenBank/DDBJ whole genome shotgun (WGS) entry which is preliminary data.</text>
</comment>
<accession>A0A9W4H5H1</accession>
<keyword evidence="2" id="KW-1185">Reference proteome</keyword>
<dbReference type="EMBL" id="CAJVAX010000019">
    <property type="protein sequence ID" value="CAG7652033.1"/>
    <property type="molecule type" value="Genomic_DNA"/>
</dbReference>
<name>A0A9W4H5H1_9ACTN</name>
<dbReference type="Proteomes" id="UP001153328">
    <property type="component" value="Unassembled WGS sequence"/>
</dbReference>
<evidence type="ECO:0000313" key="2">
    <source>
        <dbReference type="Proteomes" id="UP001153328"/>
    </source>
</evidence>
<gene>
    <name evidence="1" type="ORF">SBRY_50769</name>
</gene>
<sequence>MVADAGHDVRDVVQVVVRQGVEQQAADDLDVAGQDAFDEGAAVGGDGDEGDAVVLGAGAAGDQAGLLQQARLVGQAAAAVDDAVGQLGHGQRAVEVGEAGQQLELDVADTALGPQLLLHLVLQQADGFGEHEVGAQLGRVEWRDALLTGGHPLTLPAANSQQCAAGHPHTHLLRTRSELSLSMCFNFEAHGQRHGERP</sequence>
<protein>
    <submittedName>
        <fullName evidence="1">Uncharacterized protein</fullName>
    </submittedName>
</protein>
<evidence type="ECO:0000313" key="1">
    <source>
        <dbReference type="EMBL" id="CAG7652033.1"/>
    </source>
</evidence>
<reference evidence="1" key="1">
    <citation type="submission" date="2021-06" db="EMBL/GenBank/DDBJ databases">
        <authorList>
            <person name="Arsene-Ploetze F."/>
        </authorList>
    </citation>
    <scope>NUCLEOTIDE SEQUENCE</scope>
    <source>
        <strain evidence="1">SBRY1</strain>
    </source>
</reference>